<comment type="caution">
    <text evidence="1">The sequence shown here is derived from an EMBL/GenBank/DDBJ whole genome shotgun (WGS) entry which is preliminary data.</text>
</comment>
<sequence>MVADCGATLDLAHLSSRCPGCMAEASSEEIQKRFIEQHALHGYDYRFTVVETDVNKLHYHYCESFLRYQAPNLTS</sequence>
<evidence type="ECO:0000313" key="2">
    <source>
        <dbReference type="Proteomes" id="UP000019335"/>
    </source>
</evidence>
<dbReference type="EMBL" id="AZIL01003300">
    <property type="protein sequence ID" value="EWM20157.1"/>
    <property type="molecule type" value="Genomic_DNA"/>
</dbReference>
<name>W7T0A4_9STRA</name>
<proteinExistence type="predicted"/>
<protein>
    <submittedName>
        <fullName evidence="1">Uncharacterized protein</fullName>
    </submittedName>
</protein>
<keyword evidence="2" id="KW-1185">Reference proteome</keyword>
<gene>
    <name evidence="1" type="ORF">Naga_101441g2</name>
</gene>
<dbReference type="Proteomes" id="UP000019335">
    <property type="component" value="Unassembled WGS sequence"/>
</dbReference>
<dbReference type="AlphaFoldDB" id="W7T0A4"/>
<reference evidence="1 2" key="1">
    <citation type="journal article" date="2014" name="Mol. Plant">
        <title>Chromosome Scale Genome Assembly and Transcriptome Profiling of Nannochloropsis gaditana in Nitrogen Depletion.</title>
        <authorList>
            <person name="Corteggiani Carpinelli E."/>
            <person name="Telatin A."/>
            <person name="Vitulo N."/>
            <person name="Forcato C."/>
            <person name="D'Angelo M."/>
            <person name="Schiavon R."/>
            <person name="Vezzi A."/>
            <person name="Giacometti G.M."/>
            <person name="Morosinotto T."/>
            <person name="Valle G."/>
        </authorList>
    </citation>
    <scope>NUCLEOTIDE SEQUENCE [LARGE SCALE GENOMIC DNA]</scope>
    <source>
        <strain evidence="1 2">B-31</strain>
    </source>
</reference>
<evidence type="ECO:0000313" key="1">
    <source>
        <dbReference type="EMBL" id="EWM20157.1"/>
    </source>
</evidence>
<accession>W7T0A4</accession>
<organism evidence="1 2">
    <name type="scientific">Nannochloropsis gaditana</name>
    <dbReference type="NCBI Taxonomy" id="72520"/>
    <lineage>
        <taxon>Eukaryota</taxon>
        <taxon>Sar</taxon>
        <taxon>Stramenopiles</taxon>
        <taxon>Ochrophyta</taxon>
        <taxon>Eustigmatophyceae</taxon>
        <taxon>Eustigmatales</taxon>
        <taxon>Monodopsidaceae</taxon>
        <taxon>Nannochloropsis</taxon>
    </lineage>
</organism>